<reference evidence="6" key="1">
    <citation type="journal article" date="2019" name="Int. J. Syst. Evol. Microbiol.">
        <title>The Global Catalogue of Microorganisms (GCM) 10K type strain sequencing project: providing services to taxonomists for standard genome sequencing and annotation.</title>
        <authorList>
            <consortium name="The Broad Institute Genomics Platform"/>
            <consortium name="The Broad Institute Genome Sequencing Center for Infectious Disease"/>
            <person name="Wu L."/>
            <person name="Ma J."/>
        </authorList>
    </citation>
    <scope>NUCLEOTIDE SEQUENCE [LARGE SCALE GENOMIC DNA]</scope>
    <source>
        <strain evidence="6">CGMCC 1.10759</strain>
    </source>
</reference>
<keyword evidence="2 3" id="KW-0694">RNA-binding</keyword>
<dbReference type="Pfam" id="PF01668">
    <property type="entry name" value="SmpB"/>
    <property type="match status" value="1"/>
</dbReference>
<dbReference type="PANTHER" id="PTHR30308:SF2">
    <property type="entry name" value="SSRA-BINDING PROTEIN"/>
    <property type="match status" value="1"/>
</dbReference>
<evidence type="ECO:0000256" key="1">
    <source>
        <dbReference type="ARBA" id="ARBA00022490"/>
    </source>
</evidence>
<dbReference type="PANTHER" id="PTHR30308">
    <property type="entry name" value="TMRNA-BINDING COMPONENT OF TRANS-TRANSLATION TAGGING COMPLEX"/>
    <property type="match status" value="1"/>
</dbReference>
<dbReference type="NCBIfam" id="NF003843">
    <property type="entry name" value="PRK05422.1"/>
    <property type="match status" value="1"/>
</dbReference>
<comment type="function">
    <text evidence="3">Required for rescue of stalled ribosomes mediated by trans-translation. Binds to transfer-messenger RNA (tmRNA), required for stable association of tmRNA with ribosomes. tmRNA and SmpB together mimic tRNA shape, replacing the anticodon stem-loop with SmpB. tmRNA is encoded by the ssrA gene; the 2 termini fold to resemble tRNA(Ala) and it encodes a 'tag peptide', a short internal open reading frame. During trans-translation Ala-aminoacylated tmRNA acts like a tRNA, entering the A-site of stalled ribosomes, displacing the stalled mRNA. The ribosome then switches to translate the ORF on the tmRNA; the nascent peptide is terminated with the 'tag peptide' encoded by the tmRNA and targeted for degradation. The ribosome is freed to recommence translation, which seems to be the essential function of trans-translation.</text>
</comment>
<dbReference type="InterPro" id="IPR023620">
    <property type="entry name" value="SmpB"/>
</dbReference>
<proteinExistence type="inferred from homology"/>
<comment type="caution">
    <text evidence="5">The sequence shown here is derived from an EMBL/GenBank/DDBJ whole genome shotgun (WGS) entry which is preliminary data.</text>
</comment>
<evidence type="ECO:0000313" key="5">
    <source>
        <dbReference type="EMBL" id="MFC4308249.1"/>
    </source>
</evidence>
<sequence>MSKQKADNNPTIAENRQARHEYFIEETYEAGLSLQGWEVKSMRAGRVQLKEAYVFLKNAEAFLYGAHVSALPTASTHVIPDPIRTRKLLLNRAELSRLVGAVERKGYTLVPLEMYWKAGRAKLRVGLAKGKKEHDKRATSKDRDWQREKSRLMKHSKR</sequence>
<evidence type="ECO:0000256" key="3">
    <source>
        <dbReference type="HAMAP-Rule" id="MF_00023"/>
    </source>
</evidence>
<dbReference type="RefSeq" id="WP_380595225.1">
    <property type="nucleotide sequence ID" value="NZ_JBHSDU010000001.1"/>
</dbReference>
<dbReference type="Gene3D" id="2.40.280.10">
    <property type="match status" value="1"/>
</dbReference>
<dbReference type="Proteomes" id="UP001595904">
    <property type="component" value="Unassembled WGS sequence"/>
</dbReference>
<dbReference type="SUPFAM" id="SSF74982">
    <property type="entry name" value="Small protein B (SmpB)"/>
    <property type="match status" value="1"/>
</dbReference>
<evidence type="ECO:0000256" key="2">
    <source>
        <dbReference type="ARBA" id="ARBA00022884"/>
    </source>
</evidence>
<gene>
    <name evidence="3 5" type="primary">smpB</name>
    <name evidence="5" type="ORF">ACFPN2_04065</name>
</gene>
<organism evidence="5 6">
    <name type="scientific">Steroidobacter flavus</name>
    <dbReference type="NCBI Taxonomy" id="1842136"/>
    <lineage>
        <taxon>Bacteria</taxon>
        <taxon>Pseudomonadati</taxon>
        <taxon>Pseudomonadota</taxon>
        <taxon>Gammaproteobacteria</taxon>
        <taxon>Steroidobacterales</taxon>
        <taxon>Steroidobacteraceae</taxon>
        <taxon>Steroidobacter</taxon>
    </lineage>
</organism>
<dbReference type="PROSITE" id="PS01317">
    <property type="entry name" value="SSRP"/>
    <property type="match status" value="1"/>
</dbReference>
<dbReference type="NCBIfam" id="TIGR00086">
    <property type="entry name" value="smpB"/>
    <property type="match status" value="1"/>
</dbReference>
<keyword evidence="1 3" id="KW-0963">Cytoplasm</keyword>
<dbReference type="EMBL" id="JBHSDU010000001">
    <property type="protein sequence ID" value="MFC4308249.1"/>
    <property type="molecule type" value="Genomic_DNA"/>
</dbReference>
<feature type="compositionally biased region" description="Basic and acidic residues" evidence="4">
    <location>
        <begin position="130"/>
        <end position="151"/>
    </location>
</feature>
<dbReference type="InterPro" id="IPR000037">
    <property type="entry name" value="SsrA-bd_prot"/>
</dbReference>
<accession>A0ABV8SPA6</accession>
<dbReference type="InterPro" id="IPR020081">
    <property type="entry name" value="SsrA-bd_prot_CS"/>
</dbReference>
<comment type="subcellular location">
    <subcellularLocation>
        <location evidence="3">Cytoplasm</location>
    </subcellularLocation>
    <text evidence="3">The tmRNA-SmpB complex associates with stalled 70S ribosomes.</text>
</comment>
<name>A0ABV8SPA6_9GAMM</name>
<protein>
    <recommendedName>
        <fullName evidence="3">SsrA-binding protein</fullName>
    </recommendedName>
    <alternativeName>
        <fullName evidence="3">Small protein B</fullName>
    </alternativeName>
</protein>
<keyword evidence="6" id="KW-1185">Reference proteome</keyword>
<evidence type="ECO:0000256" key="4">
    <source>
        <dbReference type="SAM" id="MobiDB-lite"/>
    </source>
</evidence>
<feature type="region of interest" description="Disordered" evidence="4">
    <location>
        <begin position="127"/>
        <end position="158"/>
    </location>
</feature>
<comment type="similarity">
    <text evidence="3">Belongs to the SmpB family.</text>
</comment>
<dbReference type="CDD" id="cd09294">
    <property type="entry name" value="SmpB"/>
    <property type="match status" value="1"/>
</dbReference>
<evidence type="ECO:0000313" key="6">
    <source>
        <dbReference type="Proteomes" id="UP001595904"/>
    </source>
</evidence>
<dbReference type="HAMAP" id="MF_00023">
    <property type="entry name" value="SmpB"/>
    <property type="match status" value="1"/>
</dbReference>